<comment type="cofactor">
    <cofactor evidence="9 10">
        <name>pyruvate</name>
        <dbReference type="ChEBI" id="CHEBI:15361"/>
    </cofactor>
    <text evidence="9 10">Binds 1 pyruvoyl group covalently per subunit.</text>
</comment>
<comment type="pathway">
    <text evidence="9">Cofactor biosynthesis; (R)-pantothenate biosynthesis; beta-alanine from L-aspartate: step 1/1.</text>
</comment>
<dbReference type="GO" id="GO:0004068">
    <property type="term" value="F:aspartate 1-decarboxylase activity"/>
    <property type="evidence" value="ECO:0007669"/>
    <property type="project" value="UniProtKB-UniRule"/>
</dbReference>
<sequence>MLIEVLKAKIHRASVTDANLNYVGSITIDSKLLDASGIREHEKVQVVNITNGQRFETYVIVGKAGSGEICLNGACARLAEIDDKIIIIAYCQLDNDEYEQHQPAVVFVDDNNQQVDKEAL</sequence>
<keyword evidence="6 9" id="KW-0456">Lyase</keyword>
<feature type="active site" description="Proton donor" evidence="9 10">
    <location>
        <position position="58"/>
    </location>
</feature>
<comment type="subcellular location">
    <subcellularLocation>
        <location evidence="9">Cytoplasm</location>
    </subcellularLocation>
</comment>
<keyword evidence="8 9" id="KW-0670">Pyruvate</keyword>
<evidence type="ECO:0000256" key="8">
    <source>
        <dbReference type="ARBA" id="ARBA00023317"/>
    </source>
</evidence>
<gene>
    <name evidence="9" type="primary">panD</name>
    <name evidence="13" type="ORF">GCM10025791_42030</name>
</gene>
<dbReference type="GO" id="GO:0006523">
    <property type="term" value="P:alanine biosynthetic process"/>
    <property type="evidence" value="ECO:0007669"/>
    <property type="project" value="InterPro"/>
</dbReference>
<keyword evidence="1 9" id="KW-0963">Cytoplasm</keyword>
<dbReference type="InterPro" id="IPR009010">
    <property type="entry name" value="Asp_de-COase-like_dom_sf"/>
</dbReference>
<dbReference type="Gene3D" id="2.40.40.20">
    <property type="match status" value="1"/>
</dbReference>
<feature type="modified residue" description="Pyruvic acid (Ser)" evidence="9 11">
    <location>
        <position position="25"/>
    </location>
</feature>
<dbReference type="Proteomes" id="UP001409585">
    <property type="component" value="Unassembled WGS sequence"/>
</dbReference>
<keyword evidence="14" id="KW-1185">Reference proteome</keyword>
<comment type="caution">
    <text evidence="9">Lacks conserved residue(s) required for the propagation of feature annotation.</text>
</comment>
<keyword evidence="4 9" id="KW-0068">Autocatalytic cleavage</keyword>
<dbReference type="SUPFAM" id="SSF50692">
    <property type="entry name" value="ADC-like"/>
    <property type="match status" value="1"/>
</dbReference>
<dbReference type="InterPro" id="IPR003190">
    <property type="entry name" value="Asp_decarbox"/>
</dbReference>
<keyword evidence="3 9" id="KW-0210">Decarboxylase</keyword>
<name>A0AAV3U8D0_9ALTE</name>
<evidence type="ECO:0000256" key="12">
    <source>
        <dbReference type="PIRSR" id="PIRSR006246-5"/>
    </source>
</evidence>
<evidence type="ECO:0000256" key="4">
    <source>
        <dbReference type="ARBA" id="ARBA00022813"/>
    </source>
</evidence>
<feature type="chain" id="PRO_5043062138" description="Aspartate 1-decarboxylase beta chain" evidence="9 12">
    <location>
        <begin position="1"/>
        <end position="24"/>
    </location>
</feature>
<comment type="catalytic activity">
    <reaction evidence="9">
        <text>L-aspartate + H(+) = beta-alanine + CO2</text>
        <dbReference type="Rhea" id="RHEA:19497"/>
        <dbReference type="ChEBI" id="CHEBI:15378"/>
        <dbReference type="ChEBI" id="CHEBI:16526"/>
        <dbReference type="ChEBI" id="CHEBI:29991"/>
        <dbReference type="ChEBI" id="CHEBI:57966"/>
        <dbReference type="EC" id="4.1.1.11"/>
    </reaction>
</comment>
<dbReference type="PANTHER" id="PTHR21012:SF0">
    <property type="entry name" value="ASPARTATE 1-DECARBOXYLASE"/>
    <property type="match status" value="1"/>
</dbReference>
<feature type="chain" id="PRO_5043062137" description="Aspartate 1-decarboxylase alpha chain" evidence="9 12">
    <location>
        <begin position="25"/>
        <end position="120"/>
    </location>
</feature>
<dbReference type="PIRSF" id="PIRSF006246">
    <property type="entry name" value="Asp_decarbox"/>
    <property type="match status" value="1"/>
</dbReference>
<accession>A0AAV3U8D0</accession>
<reference evidence="14" key="1">
    <citation type="journal article" date="2019" name="Int. J. Syst. Evol. Microbiol.">
        <title>The Global Catalogue of Microorganisms (GCM) 10K type strain sequencing project: providing services to taxonomists for standard genome sequencing and annotation.</title>
        <authorList>
            <consortium name="The Broad Institute Genomics Platform"/>
            <consortium name="The Broad Institute Genome Sequencing Center for Infectious Disease"/>
            <person name="Wu L."/>
            <person name="Ma J."/>
        </authorList>
    </citation>
    <scope>NUCLEOTIDE SEQUENCE [LARGE SCALE GENOMIC DNA]</scope>
    <source>
        <strain evidence="14">JCM 19134</strain>
    </source>
</reference>
<evidence type="ECO:0000256" key="2">
    <source>
        <dbReference type="ARBA" id="ARBA00022655"/>
    </source>
</evidence>
<evidence type="ECO:0000256" key="1">
    <source>
        <dbReference type="ARBA" id="ARBA00022490"/>
    </source>
</evidence>
<dbReference type="RefSeq" id="WP_345426991.1">
    <property type="nucleotide sequence ID" value="NZ_AP031496.1"/>
</dbReference>
<dbReference type="Pfam" id="PF02261">
    <property type="entry name" value="Asp_decarbox"/>
    <property type="match status" value="1"/>
</dbReference>
<evidence type="ECO:0000256" key="10">
    <source>
        <dbReference type="PIRSR" id="PIRSR006246-1"/>
    </source>
</evidence>
<comment type="similarity">
    <text evidence="9">Belongs to the PanD family.</text>
</comment>
<comment type="function">
    <text evidence="9">Catalyzes the pyruvoyl-dependent decarboxylation of aspartate to produce beta-alanine.</text>
</comment>
<feature type="binding site" evidence="9">
    <location>
        <position position="57"/>
    </location>
    <ligand>
        <name>substrate</name>
    </ligand>
</feature>
<evidence type="ECO:0000313" key="13">
    <source>
        <dbReference type="EMBL" id="GAA4957178.1"/>
    </source>
</evidence>
<dbReference type="EC" id="4.1.1.11" evidence="9"/>
<evidence type="ECO:0000256" key="7">
    <source>
        <dbReference type="ARBA" id="ARBA00023270"/>
    </source>
</evidence>
<dbReference type="HAMAP" id="MF_00446">
    <property type="entry name" value="PanD"/>
    <property type="match status" value="1"/>
</dbReference>
<evidence type="ECO:0000256" key="6">
    <source>
        <dbReference type="ARBA" id="ARBA00023239"/>
    </source>
</evidence>
<evidence type="ECO:0000256" key="9">
    <source>
        <dbReference type="HAMAP-Rule" id="MF_00446"/>
    </source>
</evidence>
<keyword evidence="5 9" id="KW-0865">Zymogen</keyword>
<evidence type="ECO:0000256" key="11">
    <source>
        <dbReference type="PIRSR" id="PIRSR006246-3"/>
    </source>
</evidence>
<evidence type="ECO:0000313" key="14">
    <source>
        <dbReference type="Proteomes" id="UP001409585"/>
    </source>
</evidence>
<keyword evidence="2 9" id="KW-0566">Pantothenate biosynthesis</keyword>
<dbReference type="PANTHER" id="PTHR21012">
    <property type="entry name" value="ASPARTATE 1-DECARBOXYLASE"/>
    <property type="match status" value="1"/>
</dbReference>
<evidence type="ECO:0000256" key="5">
    <source>
        <dbReference type="ARBA" id="ARBA00023145"/>
    </source>
</evidence>
<proteinExistence type="inferred from homology"/>
<feature type="active site" description="Schiff-base intermediate with substrate; via pyruvic acid" evidence="9 10">
    <location>
        <position position="25"/>
    </location>
</feature>
<comment type="PTM">
    <text evidence="9 11">Is synthesized initially as an inactive proenzyme, which is activated by self-cleavage at a specific serine bond to produce a beta-subunit with a hydroxyl group at its C-terminus and an alpha-subunit with a pyruvoyl group at its N-terminus.</text>
</comment>
<dbReference type="NCBIfam" id="TIGR00223">
    <property type="entry name" value="panD"/>
    <property type="match status" value="1"/>
</dbReference>
<organism evidence="13 14">
    <name type="scientific">Halioxenophilus aromaticivorans</name>
    <dbReference type="NCBI Taxonomy" id="1306992"/>
    <lineage>
        <taxon>Bacteria</taxon>
        <taxon>Pseudomonadati</taxon>
        <taxon>Pseudomonadota</taxon>
        <taxon>Gammaproteobacteria</taxon>
        <taxon>Alteromonadales</taxon>
        <taxon>Alteromonadaceae</taxon>
        <taxon>Halioxenophilus</taxon>
    </lineage>
</organism>
<dbReference type="GO" id="GO:0015940">
    <property type="term" value="P:pantothenate biosynthetic process"/>
    <property type="evidence" value="ECO:0007669"/>
    <property type="project" value="UniProtKB-UniRule"/>
</dbReference>
<comment type="subunit">
    <text evidence="9">Heterooctamer of four alpha and four beta subunits.</text>
</comment>
<comment type="caution">
    <text evidence="13">The sequence shown here is derived from an EMBL/GenBank/DDBJ whole genome shotgun (WGS) entry which is preliminary data.</text>
</comment>
<dbReference type="GO" id="GO:0005829">
    <property type="term" value="C:cytosol"/>
    <property type="evidence" value="ECO:0007669"/>
    <property type="project" value="TreeGrafter"/>
</dbReference>
<protein>
    <recommendedName>
        <fullName evidence="9">Aspartate 1-decarboxylase</fullName>
        <ecNumber evidence="9">4.1.1.11</ecNumber>
    </recommendedName>
    <alternativeName>
        <fullName evidence="9">Aspartate alpha-decarboxylase</fullName>
    </alternativeName>
    <component>
        <recommendedName>
            <fullName evidence="9">Aspartate 1-decarboxylase beta chain</fullName>
        </recommendedName>
    </component>
    <component>
        <recommendedName>
            <fullName evidence="9">Aspartate 1-decarboxylase alpha chain</fullName>
        </recommendedName>
    </component>
</protein>
<dbReference type="CDD" id="cd06919">
    <property type="entry name" value="Asp_decarbox"/>
    <property type="match status" value="1"/>
</dbReference>
<dbReference type="EMBL" id="BAABLX010000074">
    <property type="protein sequence ID" value="GAA4957178.1"/>
    <property type="molecule type" value="Genomic_DNA"/>
</dbReference>
<evidence type="ECO:0000256" key="3">
    <source>
        <dbReference type="ARBA" id="ARBA00022793"/>
    </source>
</evidence>
<keyword evidence="7 9" id="KW-0704">Schiff base</keyword>
<dbReference type="AlphaFoldDB" id="A0AAV3U8D0"/>